<dbReference type="Gene3D" id="2.40.50.1020">
    <property type="entry name" value="LytTr DNA-binding domain"/>
    <property type="match status" value="1"/>
</dbReference>
<dbReference type="AlphaFoldDB" id="A0A1H3V0L9"/>
<evidence type="ECO:0000256" key="4">
    <source>
        <dbReference type="ARBA" id="ARBA00037164"/>
    </source>
</evidence>
<dbReference type="Pfam" id="PF04397">
    <property type="entry name" value="LytTR"/>
    <property type="match status" value="1"/>
</dbReference>
<dbReference type="GO" id="GO:0000156">
    <property type="term" value="F:phosphorelay response regulator activity"/>
    <property type="evidence" value="ECO:0007669"/>
    <property type="project" value="InterPro"/>
</dbReference>
<dbReference type="PROSITE" id="PS50110">
    <property type="entry name" value="RESPONSE_REGULATORY"/>
    <property type="match status" value="1"/>
</dbReference>
<dbReference type="SMART" id="SM00850">
    <property type="entry name" value="LytTR"/>
    <property type="match status" value="1"/>
</dbReference>
<gene>
    <name evidence="8" type="ORF">SAMN05421736_13314</name>
</gene>
<evidence type="ECO:0000256" key="3">
    <source>
        <dbReference type="ARBA" id="ARBA00023159"/>
    </source>
</evidence>
<evidence type="ECO:0000256" key="2">
    <source>
        <dbReference type="ARBA" id="ARBA00023012"/>
    </source>
</evidence>
<dbReference type="Pfam" id="PF00072">
    <property type="entry name" value="Response_reg"/>
    <property type="match status" value="1"/>
</dbReference>
<dbReference type="OrthoDB" id="9809318at2"/>
<dbReference type="Proteomes" id="UP000198935">
    <property type="component" value="Unassembled WGS sequence"/>
</dbReference>
<protein>
    <submittedName>
        <fullName evidence="8">Two-component system, AgrA family, response regulator AgrA</fullName>
    </submittedName>
</protein>
<dbReference type="InterPro" id="IPR001789">
    <property type="entry name" value="Sig_transdc_resp-reg_receiver"/>
</dbReference>
<evidence type="ECO:0000259" key="7">
    <source>
        <dbReference type="PROSITE" id="PS50930"/>
    </source>
</evidence>
<organism evidence="8 9">
    <name type="scientific">Evansella caseinilytica</name>
    <dbReference type="NCBI Taxonomy" id="1503961"/>
    <lineage>
        <taxon>Bacteria</taxon>
        <taxon>Bacillati</taxon>
        <taxon>Bacillota</taxon>
        <taxon>Bacilli</taxon>
        <taxon>Bacillales</taxon>
        <taxon>Bacillaceae</taxon>
        <taxon>Evansella</taxon>
    </lineage>
</organism>
<keyword evidence="1" id="KW-0963">Cytoplasm</keyword>
<proteinExistence type="predicted"/>
<dbReference type="Gene3D" id="3.40.50.2300">
    <property type="match status" value="1"/>
</dbReference>
<sequence length="253" mass="29434">MKVIICENEVQQRKFLQSVIFNYAMFSEPSIEVVLSASQPEEVLAYLQDHRADCYFLDIELGSSISGMDLASIIREQDPLANIIFITMHADKLKLTFKYKLAALDFIVKDVEPEKLTQQVKEALQASFAKYQQLGNSYRSKFFQIKIGERIKNINLDDIYYLETSAQVHKIGLHEKNGCYEFYGKLKELENLDERFYRCHKSYIVNLQHVKYIDKKNRKLTMANDEVCYVSTRMIKELQSKIAKLNSIVQNTG</sequence>
<accession>A0A1H3V0L9</accession>
<dbReference type="GO" id="GO:0003677">
    <property type="term" value="F:DNA binding"/>
    <property type="evidence" value="ECO:0007669"/>
    <property type="project" value="InterPro"/>
</dbReference>
<evidence type="ECO:0000313" key="8">
    <source>
        <dbReference type="EMBL" id="SDZ68253.1"/>
    </source>
</evidence>
<name>A0A1H3V0L9_9BACI</name>
<keyword evidence="2" id="KW-0902">Two-component regulatory system</keyword>
<evidence type="ECO:0000259" key="6">
    <source>
        <dbReference type="PROSITE" id="PS50110"/>
    </source>
</evidence>
<dbReference type="SUPFAM" id="SSF52172">
    <property type="entry name" value="CheY-like"/>
    <property type="match status" value="1"/>
</dbReference>
<dbReference type="InterPro" id="IPR007492">
    <property type="entry name" value="LytTR_DNA-bd_dom"/>
</dbReference>
<dbReference type="InterPro" id="IPR046947">
    <property type="entry name" value="LytR-like"/>
</dbReference>
<evidence type="ECO:0000313" key="9">
    <source>
        <dbReference type="Proteomes" id="UP000198935"/>
    </source>
</evidence>
<dbReference type="EMBL" id="FNPI01000033">
    <property type="protein sequence ID" value="SDZ68253.1"/>
    <property type="molecule type" value="Genomic_DNA"/>
</dbReference>
<feature type="modified residue" description="4-aspartylphosphate" evidence="5">
    <location>
        <position position="58"/>
    </location>
</feature>
<evidence type="ECO:0000256" key="5">
    <source>
        <dbReference type="PROSITE-ProRule" id="PRU00169"/>
    </source>
</evidence>
<comment type="function">
    <text evidence="4">Required for high-level post-exponential phase expression of a series of secreted proteins.</text>
</comment>
<keyword evidence="5" id="KW-0597">Phosphoprotein</keyword>
<dbReference type="PANTHER" id="PTHR37299:SF3">
    <property type="entry name" value="STAGE 0 SPORULATION PROTEIN A HOMOLOG"/>
    <property type="match status" value="1"/>
</dbReference>
<dbReference type="SMART" id="SM00448">
    <property type="entry name" value="REC"/>
    <property type="match status" value="1"/>
</dbReference>
<evidence type="ECO:0000256" key="1">
    <source>
        <dbReference type="ARBA" id="ARBA00022490"/>
    </source>
</evidence>
<dbReference type="STRING" id="1503961.SAMN05421736_13314"/>
<feature type="domain" description="Response regulatory" evidence="6">
    <location>
        <begin position="2"/>
        <end position="124"/>
    </location>
</feature>
<reference evidence="9" key="1">
    <citation type="submission" date="2016-10" db="EMBL/GenBank/DDBJ databases">
        <authorList>
            <person name="Varghese N."/>
            <person name="Submissions S."/>
        </authorList>
    </citation>
    <scope>NUCLEOTIDE SEQUENCE [LARGE SCALE GENOMIC DNA]</scope>
    <source>
        <strain evidence="9">SP</strain>
    </source>
</reference>
<keyword evidence="3" id="KW-0010">Activator</keyword>
<dbReference type="PROSITE" id="PS50930">
    <property type="entry name" value="HTH_LYTTR"/>
    <property type="match status" value="1"/>
</dbReference>
<dbReference type="InterPro" id="IPR011006">
    <property type="entry name" value="CheY-like_superfamily"/>
</dbReference>
<feature type="domain" description="HTH LytTR-type" evidence="7">
    <location>
        <begin position="143"/>
        <end position="244"/>
    </location>
</feature>
<dbReference type="PANTHER" id="PTHR37299">
    <property type="entry name" value="TRANSCRIPTIONAL REGULATOR-RELATED"/>
    <property type="match status" value="1"/>
</dbReference>
<keyword evidence="9" id="KW-1185">Reference proteome</keyword>